<dbReference type="InterPro" id="IPR014787">
    <property type="entry name" value="PSer_Pase_RsbU_N"/>
</dbReference>
<sequence length="337" mass="38629">MSFDKEMKQLYRDILGNYIQTQDEQVLYQGQKLSRKSLENEVSPEDIVSIHKEVIEEIYSDIPEKVLHSLDFLLEVMISYGLALREHQTLKSKQRELRSEIEVAANVQQNLLGTNIPDNVDTLEIGAVSVPAKQMNGDYFHFVDEDNGGVSIAIADVIGKGIPAAMCMSMIKYAMDSLPDSRKNPSYVLENLNNIVERNVDPSMFITMFYGTYHPANNLFTYASAGHEPGFYYEASTDTFHDLEARGLVLGVDRHVKYSQYEKELHKDDMIILLTDGVTECRTEEGFLERLDIIKLIRKYMHLTPQEIVEAVFKELEKLQEFQLRDDFTLIILKKAV</sequence>
<dbReference type="Proteomes" id="UP000053681">
    <property type="component" value="Unassembled WGS sequence"/>
</dbReference>
<dbReference type="FunFam" id="3.60.40.10:FF:000045">
    <property type="entry name" value="Stage II sporulation protein E"/>
    <property type="match status" value="1"/>
</dbReference>
<dbReference type="SUPFAM" id="SSF101215">
    <property type="entry name" value="KaiA/RbsU domain"/>
    <property type="match status" value="1"/>
</dbReference>
<dbReference type="InterPro" id="IPR052016">
    <property type="entry name" value="Bact_Sigma-Reg"/>
</dbReference>
<name>A0A0V8JQ21_9BACI</name>
<keyword evidence="1" id="KW-0378">Hydrolase</keyword>
<dbReference type="Pfam" id="PF08673">
    <property type="entry name" value="RsbU_N"/>
    <property type="match status" value="1"/>
</dbReference>
<evidence type="ECO:0000256" key="1">
    <source>
        <dbReference type="ARBA" id="ARBA00022801"/>
    </source>
</evidence>
<dbReference type="Pfam" id="PF07228">
    <property type="entry name" value="SpoIIE"/>
    <property type="match status" value="1"/>
</dbReference>
<dbReference type="PANTHER" id="PTHR43156:SF15">
    <property type="entry name" value="PHOSPHOSERINE PHOSPHATASE RSBU"/>
    <property type="match status" value="1"/>
</dbReference>
<accession>A0A0V8JQ21</accession>
<keyword evidence="4" id="KW-1185">Reference proteome</keyword>
<proteinExistence type="predicted"/>
<dbReference type="EMBL" id="LNQP01000010">
    <property type="protein sequence ID" value="KSU89139.1"/>
    <property type="molecule type" value="Genomic_DNA"/>
</dbReference>
<dbReference type="Gene3D" id="3.60.40.10">
    <property type="entry name" value="PPM-type phosphatase domain"/>
    <property type="match status" value="1"/>
</dbReference>
<gene>
    <name evidence="3" type="ORF">AS180_03850</name>
</gene>
<organism evidence="3 4">
    <name type="scientific">Priestia veravalensis</name>
    <dbReference type="NCBI Taxonomy" id="1414648"/>
    <lineage>
        <taxon>Bacteria</taxon>
        <taxon>Bacillati</taxon>
        <taxon>Bacillota</taxon>
        <taxon>Bacilli</taxon>
        <taxon>Bacillales</taxon>
        <taxon>Bacillaceae</taxon>
        <taxon>Priestia</taxon>
    </lineage>
</organism>
<dbReference type="SMART" id="SM00331">
    <property type="entry name" value="PP2C_SIG"/>
    <property type="match status" value="1"/>
</dbReference>
<dbReference type="InterPro" id="IPR001932">
    <property type="entry name" value="PPM-type_phosphatase-like_dom"/>
</dbReference>
<evidence type="ECO:0000313" key="4">
    <source>
        <dbReference type="Proteomes" id="UP000053681"/>
    </source>
</evidence>
<comment type="caution">
    <text evidence="3">The sequence shown here is derived from an EMBL/GenBank/DDBJ whole genome shotgun (WGS) entry which is preliminary data.</text>
</comment>
<feature type="domain" description="PPM-type phosphatase" evidence="2">
    <location>
        <begin position="124"/>
        <end position="335"/>
    </location>
</feature>
<evidence type="ECO:0000259" key="2">
    <source>
        <dbReference type="PROSITE" id="PS51746"/>
    </source>
</evidence>
<dbReference type="InterPro" id="IPR036457">
    <property type="entry name" value="PPM-type-like_dom_sf"/>
</dbReference>
<dbReference type="SUPFAM" id="SSF81606">
    <property type="entry name" value="PP2C-like"/>
    <property type="match status" value="1"/>
</dbReference>
<dbReference type="GO" id="GO:0016791">
    <property type="term" value="F:phosphatase activity"/>
    <property type="evidence" value="ECO:0007669"/>
    <property type="project" value="TreeGrafter"/>
</dbReference>
<reference evidence="3 4" key="1">
    <citation type="submission" date="2015-11" db="EMBL/GenBank/DDBJ databases">
        <title>Bacillus caseinolyticus sp nov.</title>
        <authorList>
            <person name="Dastager S.G."/>
            <person name="Mawlankar R."/>
        </authorList>
    </citation>
    <scope>NUCLEOTIDE SEQUENCE [LARGE SCALE GENOMIC DNA]</scope>
    <source>
        <strain evidence="3 4">SGD-V-76</strain>
    </source>
</reference>
<dbReference type="PANTHER" id="PTHR43156">
    <property type="entry name" value="STAGE II SPORULATION PROTEIN E-RELATED"/>
    <property type="match status" value="1"/>
</dbReference>
<evidence type="ECO:0000313" key="3">
    <source>
        <dbReference type="EMBL" id="KSU89139.1"/>
    </source>
</evidence>
<dbReference type="AlphaFoldDB" id="A0A0V8JQ21"/>
<dbReference type="PROSITE" id="PS51746">
    <property type="entry name" value="PPM_2"/>
    <property type="match status" value="1"/>
</dbReference>
<dbReference type="InterPro" id="IPR017944">
    <property type="entry name" value="KaiA/RbsU_helical_domain_sf"/>
</dbReference>
<dbReference type="RefSeq" id="WP_062686435.1">
    <property type="nucleotide sequence ID" value="NZ_KQ758630.1"/>
</dbReference>
<dbReference type="Gene3D" id="1.10.1240.30">
    <property type="entry name" value="KaiA/RbsU domain"/>
    <property type="match status" value="1"/>
</dbReference>
<protein>
    <submittedName>
        <fullName evidence="3">Phosphoserine phosphatase</fullName>
    </submittedName>
</protein>